<feature type="region of interest" description="Disordered" evidence="1">
    <location>
        <begin position="335"/>
        <end position="543"/>
    </location>
</feature>
<organism evidence="2">
    <name type="scientific">uncultured Thermomicrobiales bacterium</name>
    <dbReference type="NCBI Taxonomy" id="1645740"/>
    <lineage>
        <taxon>Bacteria</taxon>
        <taxon>Pseudomonadati</taxon>
        <taxon>Thermomicrobiota</taxon>
        <taxon>Thermomicrobia</taxon>
        <taxon>Thermomicrobiales</taxon>
        <taxon>environmental samples</taxon>
    </lineage>
</organism>
<feature type="compositionally biased region" description="Basic and acidic residues" evidence="1">
    <location>
        <begin position="40"/>
        <end position="53"/>
    </location>
</feature>
<feature type="region of interest" description="Disordered" evidence="1">
    <location>
        <begin position="1"/>
        <end position="53"/>
    </location>
</feature>
<evidence type="ECO:0000256" key="1">
    <source>
        <dbReference type="SAM" id="MobiDB-lite"/>
    </source>
</evidence>
<dbReference type="EMBL" id="CADCWE010000179">
    <property type="protein sequence ID" value="CAA9549086.1"/>
    <property type="molecule type" value="Genomic_DNA"/>
</dbReference>
<evidence type="ECO:0000313" key="2">
    <source>
        <dbReference type="EMBL" id="CAA9549086.1"/>
    </source>
</evidence>
<sequence length="543" mass="61425">GVSNPVGGSRQRRQPEVVHPGGGLHRPVHGDFGQPGGQRRAADDLAGAERRANRPAVDRLRLHHRLRVAPNYHRRPRRPVGSQTLVPDWRGDLHRHLGGGRLRQHDRAPDRRSRPPRGRRRVHHAALAVLDLRRLPAGGAGQGARDLVGGLDLRSRLRADRRRHDRRVRELELGLPDQHPDRDRRLHRHLGGGAGIARPIRHRRHRHPRHRPGHRGDRGPRLRPDRSRQPGLDRRVDPGLVRGLGGALCGVRDRREPDREADGAALVLPLLHLHRRQSGRLRDLVPDLRRRLLDDALPAERPRLLPGPGRVDAAAAGNHDDGLLADLRLAGEPDRVGQADRARNADHRRLGAAVSPRRRRGELYRHRARPGGDGARQLLDLCPDDDRGPQQRLDRQERRRLGGQRRRPGNRLRLRHRPPGHDHEPGLPGPLQQQQRHRGPRSQRRRPTGGGHHRRRGQLRRPDPGRGHPVRAAARPARRLDPRHDRRRQRSGLRPRDGARVRDLQHRDRALRRLGLRPDQGPGGPARTRPGGRGGVGAERRGL</sequence>
<feature type="compositionally biased region" description="Basic residues" evidence="1">
    <location>
        <begin position="199"/>
        <end position="213"/>
    </location>
</feature>
<reference evidence="2" key="1">
    <citation type="submission" date="2020-02" db="EMBL/GenBank/DDBJ databases">
        <authorList>
            <person name="Meier V. D."/>
        </authorList>
    </citation>
    <scope>NUCLEOTIDE SEQUENCE</scope>
    <source>
        <strain evidence="2">AVDCRST_MAG73</strain>
    </source>
</reference>
<dbReference type="AlphaFoldDB" id="A0A6J4UF51"/>
<feature type="non-terminal residue" evidence="2">
    <location>
        <position position="1"/>
    </location>
</feature>
<feature type="compositionally biased region" description="Basic residues" evidence="1">
    <location>
        <begin position="435"/>
        <end position="459"/>
    </location>
</feature>
<feature type="compositionally biased region" description="Basic and acidic residues" evidence="1">
    <location>
        <begin position="494"/>
        <end position="508"/>
    </location>
</feature>
<feature type="compositionally biased region" description="Basic and acidic residues" evidence="1">
    <location>
        <begin position="384"/>
        <end position="400"/>
    </location>
</feature>
<feature type="region of interest" description="Disordered" evidence="1">
    <location>
        <begin position="171"/>
        <end position="239"/>
    </location>
</feature>
<accession>A0A6J4UF51</accession>
<feature type="non-terminal residue" evidence="2">
    <location>
        <position position="543"/>
    </location>
</feature>
<proteinExistence type="predicted"/>
<feature type="compositionally biased region" description="Basic and acidic residues" evidence="1">
    <location>
        <begin position="335"/>
        <end position="349"/>
    </location>
</feature>
<gene>
    <name evidence="2" type="ORF">AVDCRST_MAG73-2708</name>
</gene>
<feature type="compositionally biased region" description="Basic and acidic residues" evidence="1">
    <location>
        <begin position="171"/>
        <end position="184"/>
    </location>
</feature>
<feature type="compositionally biased region" description="Basic residues" evidence="1">
    <location>
        <begin position="401"/>
        <end position="418"/>
    </location>
</feature>
<feature type="compositionally biased region" description="Basic residues" evidence="1">
    <location>
        <begin position="68"/>
        <end position="78"/>
    </location>
</feature>
<feature type="compositionally biased region" description="Basic and acidic residues" evidence="1">
    <location>
        <begin position="103"/>
        <end position="113"/>
    </location>
</feature>
<feature type="compositionally biased region" description="Basic and acidic residues" evidence="1">
    <location>
        <begin position="214"/>
        <end position="237"/>
    </location>
</feature>
<name>A0A6J4UF51_9BACT</name>
<protein>
    <submittedName>
        <fullName evidence="2">Uncharacterized MFS-type transporter</fullName>
    </submittedName>
</protein>
<feature type="region of interest" description="Disordered" evidence="1">
    <location>
        <begin position="68"/>
        <end position="122"/>
    </location>
</feature>